<evidence type="ECO:0000313" key="2">
    <source>
        <dbReference type="EMBL" id="KNZ55812.1"/>
    </source>
</evidence>
<dbReference type="AlphaFoldDB" id="A0A0L6V5J2"/>
<dbReference type="Pfam" id="PF07727">
    <property type="entry name" value="RVT_2"/>
    <property type="match status" value="1"/>
</dbReference>
<dbReference type="InterPro" id="IPR043502">
    <property type="entry name" value="DNA/RNA_pol_sf"/>
</dbReference>
<dbReference type="PANTHER" id="PTHR11439">
    <property type="entry name" value="GAG-POL-RELATED RETROTRANSPOSON"/>
    <property type="match status" value="1"/>
</dbReference>
<sequence>MLLMFAIEKNLSLKQFDVKNAFLYAPPTEELYINTPEGSKRTAPFLKLKKSLYCLKQAPANWYITLTKWFDEIYFKQSTADSCLFIRKEKKSYKFFYADDLLVAVDVDEFEERCSEISSRKTDSQRVKYLEEFQKLNLNYRTFTGILNYLSCQTRPDLAPHWKQFLHVWKYLKGSKDLILSLRPRETSHKNELEHYTDATCADDLETCLSRSGSICFWKNCPITWNSKKKKNITLSSTEAEMNALADGAQENQWIKFVSEELWNEELEPTTFKIDNQGLAEKIKHFGSNSKTKHLDIKTKWLRDLKKYNQITVQLISSEDMVANTLTKASSFDSLKRLQERFLVLVLATNHYFITSIYANRWSLDESLAGACCMSTAGS</sequence>
<protein>
    <recommendedName>
        <fullName evidence="1">Reverse transcriptase Ty1/copia-type domain-containing protein</fullName>
    </recommendedName>
</protein>
<dbReference type="SUPFAM" id="SSF56672">
    <property type="entry name" value="DNA/RNA polymerases"/>
    <property type="match status" value="1"/>
</dbReference>
<dbReference type="OrthoDB" id="3344688at2759"/>
<comment type="caution">
    <text evidence="2">The sequence shown here is derived from an EMBL/GenBank/DDBJ whole genome shotgun (WGS) entry which is preliminary data.</text>
</comment>
<name>A0A0L6V5J2_9BASI</name>
<keyword evidence="3" id="KW-1185">Reference proteome</keyword>
<proteinExistence type="predicted"/>
<organism evidence="2 3">
    <name type="scientific">Puccinia sorghi</name>
    <dbReference type="NCBI Taxonomy" id="27349"/>
    <lineage>
        <taxon>Eukaryota</taxon>
        <taxon>Fungi</taxon>
        <taxon>Dikarya</taxon>
        <taxon>Basidiomycota</taxon>
        <taxon>Pucciniomycotina</taxon>
        <taxon>Pucciniomycetes</taxon>
        <taxon>Pucciniales</taxon>
        <taxon>Pucciniaceae</taxon>
        <taxon>Puccinia</taxon>
    </lineage>
</organism>
<dbReference type="PANTHER" id="PTHR11439:SF483">
    <property type="entry name" value="PEPTIDE SYNTHASE GLIP-LIKE, PUTATIVE (AFU_ORTHOLOGUE AFUA_3G12920)-RELATED"/>
    <property type="match status" value="1"/>
</dbReference>
<dbReference type="CDD" id="cd09272">
    <property type="entry name" value="RNase_HI_RT_Ty1"/>
    <property type="match status" value="1"/>
</dbReference>
<feature type="domain" description="Reverse transcriptase Ty1/copia-type" evidence="1">
    <location>
        <begin position="1"/>
        <end position="112"/>
    </location>
</feature>
<accession>A0A0L6V5J2</accession>
<dbReference type="Proteomes" id="UP000037035">
    <property type="component" value="Unassembled WGS sequence"/>
</dbReference>
<dbReference type="InterPro" id="IPR013103">
    <property type="entry name" value="RVT_2"/>
</dbReference>
<dbReference type="EMBL" id="LAVV01007475">
    <property type="protein sequence ID" value="KNZ55812.1"/>
    <property type="molecule type" value="Genomic_DNA"/>
</dbReference>
<gene>
    <name evidence="2" type="ORF">VP01_2576g7</name>
</gene>
<evidence type="ECO:0000313" key="3">
    <source>
        <dbReference type="Proteomes" id="UP000037035"/>
    </source>
</evidence>
<reference evidence="2 3" key="1">
    <citation type="submission" date="2015-08" db="EMBL/GenBank/DDBJ databases">
        <title>Next Generation Sequencing and Analysis of the Genome of Puccinia sorghi L Schw, the Causal Agent of Maize Common Rust.</title>
        <authorList>
            <person name="Rochi L."/>
            <person name="Burguener G."/>
            <person name="Darino M."/>
            <person name="Turjanski A."/>
            <person name="Kreff E."/>
            <person name="Dieguez M.J."/>
            <person name="Sacco F."/>
        </authorList>
    </citation>
    <scope>NUCLEOTIDE SEQUENCE [LARGE SCALE GENOMIC DNA]</scope>
    <source>
        <strain evidence="2 3">RO10H11247</strain>
    </source>
</reference>
<dbReference type="STRING" id="27349.A0A0L6V5J2"/>
<evidence type="ECO:0000259" key="1">
    <source>
        <dbReference type="Pfam" id="PF07727"/>
    </source>
</evidence>
<dbReference type="VEuPathDB" id="FungiDB:VP01_2576g7"/>